<dbReference type="AlphaFoldDB" id="A0A8H5CGV2"/>
<reference evidence="5 6" key="1">
    <citation type="journal article" date="2020" name="ISME J.">
        <title>Uncovering the hidden diversity of litter-decomposition mechanisms in mushroom-forming fungi.</title>
        <authorList>
            <person name="Floudas D."/>
            <person name="Bentzer J."/>
            <person name="Ahren D."/>
            <person name="Johansson T."/>
            <person name="Persson P."/>
            <person name="Tunlid A."/>
        </authorList>
    </citation>
    <scope>NUCLEOTIDE SEQUENCE [LARGE SCALE GENOMIC DNA]</scope>
    <source>
        <strain evidence="5 6">CBS 291.85</strain>
    </source>
</reference>
<evidence type="ECO:0000256" key="1">
    <source>
        <dbReference type="ARBA" id="ARBA00001968"/>
    </source>
</evidence>
<dbReference type="Proteomes" id="UP000559256">
    <property type="component" value="Unassembled WGS sequence"/>
</dbReference>
<keyword evidence="6" id="KW-1185">Reference proteome</keyword>
<dbReference type="EMBL" id="JAACJM010000171">
    <property type="protein sequence ID" value="KAF5340846.1"/>
    <property type="molecule type" value="Genomic_DNA"/>
</dbReference>
<feature type="compositionally biased region" description="Polar residues" evidence="3">
    <location>
        <begin position="113"/>
        <end position="128"/>
    </location>
</feature>
<feature type="domain" description="DDE Tnp4" evidence="4">
    <location>
        <begin position="687"/>
        <end position="851"/>
    </location>
</feature>
<comment type="cofactor">
    <cofactor evidence="1">
        <name>a divalent metal cation</name>
        <dbReference type="ChEBI" id="CHEBI:60240"/>
    </cofactor>
</comment>
<dbReference type="Pfam" id="PF13359">
    <property type="entry name" value="DDE_Tnp_4"/>
    <property type="match status" value="1"/>
</dbReference>
<organism evidence="5 6">
    <name type="scientific">Tetrapyrgos nigripes</name>
    <dbReference type="NCBI Taxonomy" id="182062"/>
    <lineage>
        <taxon>Eukaryota</taxon>
        <taxon>Fungi</taxon>
        <taxon>Dikarya</taxon>
        <taxon>Basidiomycota</taxon>
        <taxon>Agaricomycotina</taxon>
        <taxon>Agaricomycetes</taxon>
        <taxon>Agaricomycetidae</taxon>
        <taxon>Agaricales</taxon>
        <taxon>Marasmiineae</taxon>
        <taxon>Marasmiaceae</taxon>
        <taxon>Tetrapyrgos</taxon>
    </lineage>
</organism>
<evidence type="ECO:0000256" key="3">
    <source>
        <dbReference type="SAM" id="MobiDB-lite"/>
    </source>
</evidence>
<name>A0A8H5CGV2_9AGAR</name>
<evidence type="ECO:0000259" key="4">
    <source>
        <dbReference type="Pfam" id="PF13359"/>
    </source>
</evidence>
<proteinExistence type="predicted"/>
<dbReference type="PANTHER" id="PTHR48471">
    <property type="entry name" value="DDE TNP4 DOMAIN-CONTAINING PROTEIN"/>
    <property type="match status" value="1"/>
</dbReference>
<dbReference type="GO" id="GO:0046872">
    <property type="term" value="F:metal ion binding"/>
    <property type="evidence" value="ECO:0007669"/>
    <property type="project" value="UniProtKB-KW"/>
</dbReference>
<evidence type="ECO:0000313" key="5">
    <source>
        <dbReference type="EMBL" id="KAF5340846.1"/>
    </source>
</evidence>
<comment type="caution">
    <text evidence="5">The sequence shown here is derived from an EMBL/GenBank/DDBJ whole genome shotgun (WGS) entry which is preliminary data.</text>
</comment>
<dbReference type="PANTHER" id="PTHR48471:SF1">
    <property type="entry name" value="DDE TNP4 DOMAIN-CONTAINING PROTEIN"/>
    <property type="match status" value="1"/>
</dbReference>
<feature type="region of interest" description="Disordered" evidence="3">
    <location>
        <begin position="93"/>
        <end position="143"/>
    </location>
</feature>
<dbReference type="OrthoDB" id="78198at2759"/>
<evidence type="ECO:0000256" key="2">
    <source>
        <dbReference type="ARBA" id="ARBA00022723"/>
    </source>
</evidence>
<sequence length="891" mass="100930">MGSKDQEEPSGVLDKASLALEIVVKRMEQWFSVLLQEEGVTAATREAEKLTQELKVFLHWTLDMQAAGMDDSLPFIDRHSFCHMRNIIRVSNHNNADTPPAHTLSQGHLPPVLNSTAPPTPSLALSNPNAPPSTPPLQSPFEPPPYSSAFVNSTHGESNRYRVWNRVPTPQEIAAYWPLTRDAGGYVITKGTRIGFVADWVIVKALTLGVSCMYQKAFDNFDVALMEYVQVFEGTSHSYECPEICGVPNKQNPLFSYTNPELIDQDLEFEVDSHQVIHVSPVLIEEVRQLAVDDAPVSITHVTVDRGSGSGWDADMPGAEIWIVIVKHAHFFDSDSNLLNIAKINIAFTISTDSHHHIYTMGKRKQPTFSRPAPATHHKFGVSNDGQQFTYRSQEVSHDQVFSSSASEYDGGSDDDNGDFFDDFAGEQNNTPFINDSESTPVFNDSRLQDLSTAESPDLAHIHVTQKKYLHSVDDFPSNTGGLSEDDTRYWEEERTQHVLILATAYIYYGALESRRIHSERHSERRLYLTRPYLLPNPRSQTPWQVLYEGRNDWAFIMTMGLNVAVFQRILDSGFERYWNENTITHQDVPAASEPRVYRRSLDAAGALGLLLHYLNSTMRDVSLMQIFALIPTTMSRYLNFGRSILLMTLHRMVEACIHFPEGDEFVELESLIVARHPLLTGAFGSIDGLKLPVQTSSDEEIENATYNGWLHEHYISNVLCFSPEGVIIACQLNAPGSWHDSRVAHSIYNKLLTHTPEGYYLIADTAFPRGTDQIAGRIRAPIKEGTRLPADPIERSNLMLVNQQLLSFRQTAEWGMRSIQGSFGRLRIPLDVNDDAGRADLLELCFRLHNLRTRMVRYNQIWSVYLEIWQANEQEWVWNEFENMVFGEQR</sequence>
<feature type="compositionally biased region" description="Pro residues" evidence="3">
    <location>
        <begin position="129"/>
        <end position="143"/>
    </location>
</feature>
<keyword evidence="2" id="KW-0479">Metal-binding</keyword>
<accession>A0A8H5CGV2</accession>
<protein>
    <recommendedName>
        <fullName evidence="4">DDE Tnp4 domain-containing protein</fullName>
    </recommendedName>
</protein>
<evidence type="ECO:0000313" key="6">
    <source>
        <dbReference type="Proteomes" id="UP000559256"/>
    </source>
</evidence>
<dbReference type="InterPro" id="IPR027806">
    <property type="entry name" value="HARBI1_dom"/>
</dbReference>
<gene>
    <name evidence="5" type="ORF">D9758_016607</name>
</gene>